<proteinExistence type="predicted"/>
<name>A0AAE1AF61_9GAST</name>
<evidence type="ECO:0000313" key="2">
    <source>
        <dbReference type="Proteomes" id="UP001283361"/>
    </source>
</evidence>
<comment type="caution">
    <text evidence="1">The sequence shown here is derived from an EMBL/GenBank/DDBJ whole genome shotgun (WGS) entry which is preliminary data.</text>
</comment>
<keyword evidence="2" id="KW-1185">Reference proteome</keyword>
<dbReference type="EMBL" id="JAWDGP010001944">
    <property type="protein sequence ID" value="KAK3786799.1"/>
    <property type="molecule type" value="Genomic_DNA"/>
</dbReference>
<reference evidence="1" key="1">
    <citation type="journal article" date="2023" name="G3 (Bethesda)">
        <title>A reference genome for the long-term kleptoplast-retaining sea slug Elysia crispata morphotype clarki.</title>
        <authorList>
            <person name="Eastman K.E."/>
            <person name="Pendleton A.L."/>
            <person name="Shaikh M.A."/>
            <person name="Suttiyut T."/>
            <person name="Ogas R."/>
            <person name="Tomko P."/>
            <person name="Gavelis G."/>
            <person name="Widhalm J.R."/>
            <person name="Wisecaver J.H."/>
        </authorList>
    </citation>
    <scope>NUCLEOTIDE SEQUENCE</scope>
    <source>
        <strain evidence="1">ECLA1</strain>
    </source>
</reference>
<dbReference type="AlphaFoldDB" id="A0AAE1AF61"/>
<dbReference type="Proteomes" id="UP001283361">
    <property type="component" value="Unassembled WGS sequence"/>
</dbReference>
<protein>
    <submittedName>
        <fullName evidence="1">Uncharacterized protein</fullName>
    </submittedName>
</protein>
<evidence type="ECO:0000313" key="1">
    <source>
        <dbReference type="EMBL" id="KAK3786799.1"/>
    </source>
</evidence>
<sequence length="80" mass="8994">MIAKQTIRQGGYSLFLPLDSIEFFFITFIKGFQEKPNPISKILQTISTRLFAAALTVLRTSKSHAPGEIQIESETVDAEY</sequence>
<organism evidence="1 2">
    <name type="scientific">Elysia crispata</name>
    <name type="common">lettuce slug</name>
    <dbReference type="NCBI Taxonomy" id="231223"/>
    <lineage>
        <taxon>Eukaryota</taxon>
        <taxon>Metazoa</taxon>
        <taxon>Spiralia</taxon>
        <taxon>Lophotrochozoa</taxon>
        <taxon>Mollusca</taxon>
        <taxon>Gastropoda</taxon>
        <taxon>Heterobranchia</taxon>
        <taxon>Euthyneura</taxon>
        <taxon>Panpulmonata</taxon>
        <taxon>Sacoglossa</taxon>
        <taxon>Placobranchoidea</taxon>
        <taxon>Plakobranchidae</taxon>
        <taxon>Elysia</taxon>
    </lineage>
</organism>
<accession>A0AAE1AF61</accession>
<gene>
    <name evidence="1" type="ORF">RRG08_061350</name>
</gene>